<dbReference type="CDD" id="cd00146">
    <property type="entry name" value="PKD"/>
    <property type="match status" value="1"/>
</dbReference>
<evidence type="ECO:0000256" key="8">
    <source>
        <dbReference type="SAM" id="MobiDB-lite"/>
    </source>
</evidence>
<evidence type="ECO:0000313" key="10">
    <source>
        <dbReference type="EMBL" id="KAG2426253.1"/>
    </source>
</evidence>
<dbReference type="CDD" id="cd02850">
    <property type="entry name" value="E_set_Cellulase_N"/>
    <property type="match status" value="1"/>
</dbReference>
<dbReference type="SUPFAM" id="SSF49299">
    <property type="entry name" value="PKD domain"/>
    <property type="match status" value="1"/>
</dbReference>
<dbReference type="OrthoDB" id="10257085at2759"/>
<keyword evidence="11" id="KW-1185">Reference proteome</keyword>
<feature type="region of interest" description="Disordered" evidence="8">
    <location>
        <begin position="1277"/>
        <end position="1296"/>
    </location>
</feature>
<dbReference type="EC" id="3.2.1.4" evidence="3"/>
<name>A0A835VUF1_CHLIN</name>
<dbReference type="Pfam" id="PF02927">
    <property type="entry name" value="CelD_N"/>
    <property type="match status" value="1"/>
</dbReference>
<evidence type="ECO:0000256" key="5">
    <source>
        <dbReference type="ARBA" id="ARBA00023001"/>
    </source>
</evidence>
<dbReference type="PANTHER" id="PTHR13037:SF24">
    <property type="entry name" value="POLYCOMB PROTEIN PCL-RELATED"/>
    <property type="match status" value="1"/>
</dbReference>
<feature type="region of interest" description="Disordered" evidence="8">
    <location>
        <begin position="1555"/>
        <end position="1588"/>
    </location>
</feature>
<keyword evidence="6" id="KW-0119">Carbohydrate metabolism</keyword>
<proteinExistence type="inferred from homology"/>
<dbReference type="InterPro" id="IPR013320">
    <property type="entry name" value="ConA-like_dom_sf"/>
</dbReference>
<dbReference type="InterPro" id="IPR013783">
    <property type="entry name" value="Ig-like_fold"/>
</dbReference>
<sequence length="2160" mass="221200">MDANDKDRKSPWVTVESRLVVGVHYLQGSANVSATLSPDNYRLSSSCDPAYAAAGRPPAAVSYRYRMLYGALLPTPDNTPTLRFGHHAFLALPPAAPLNASCAYVLSVARAAFNDTGGPAQRNFSLPAYSERSYLNTNIRVNQVGYLLSGAPKWAHVGAYLGSRSAAPPYLHTPLELPLPLMAAAAAAAAGNATAAAAAANSSSTSNSTAAQQQQQQQQQQWYQFKILNAVTGAAVYNGTLVLVPPAPAEDGGVDGSQPDRYTGQRVWRADFSALAAPGRYQVHVPGLGVSHAFRLAADALRPALGALARGVYGQRCGVALSPRWLGPWGATRPEACHVTDAELMPVSPPPDWFNKTLPLPNPRGATTLPANATAAGSAFLPQAPGGTRLLAAGGHHDAGDYGKYVVNSGAMVGWLLAALDVLGAAGDDLPLPEAGDGVPDIMQEAEWELRFLEGMQDPADGGVHCVVKPNTTAGDFYEGHLPCGTPGADACNQAAGDPRRGPRIVWPKDTTCTAQFAAAMARAARSPWFRLLRPTAAARYLARARAAWDFLQLRAPFGALCFHHYGCGNVMDSSEAVRPPWEHTYDCYDPQNDESLDERLWAAAELYAATGEAPFHAFFLSRHCARYRHYGWDALSASHGLATATYVHLAAAAAAGRNASGAVPVDPVMAGRCVEALATAARLFKQEADENQYGLSLPSRTMWVYGYGWFFPTDRAAHLLVAAALLGPPPAGGAAGLGAAGLGAVNASEAAGWRGAAAAQVSYMLGGGPQGYSLVTGLGARRLTNVVDQESLYDQLEPPWPGLPIGLTGGVAWVAAFGSAPGAMFPPGAAYPSQGRVVDVWNLQAEFVVVNLAQSLAVLTALSDASTGLHATPPPPPNITSLALSAGWGVAPLTVRFSLYVAGPADAVASVEWHFGDGGHSYQAAPTHTYWEAGRQLHGFVAIVDRWGQMATREFDVVTFWAPGTAPVPAAPPANLSLAARVATELPRAAWGGGGGGGASSSNATAATPPLLLANTLPPLVPSSNSSSNGTASTGSSNGSSGGSPPLLMPGDGTSIIPGVLLGGAQASSANLAFQVGRSHANWSGAALRPLRFEDRIAFPLPPPSPANSTAAAAAAGLLGGLAGGAALEAWLYAEAWLSDYRANTLLLGLQYGDRSFGLAGTMWTGLAAVGGYSAFAADDQLAPRLTRGRWHHLRLAATAVTFANGSLGGACSVAVDGRLAAATAVSAAAGACSAPRLFNYCAAGKEGLVLVVQGFAGYVADIRIYASPTNQLGALCGPRPSPPPPPRPPAPNNRYYTATADAGTLAVVDFDAACGKAGDALVSALPLRMYAGGAPSGVAFAPSASSYPAGLAASADGVSLANSSAGPGNTRWMQAPAGCSLRVGSQPAAGGRAGVSWTLPASALAPLRASGCVSLDAKLFVESWRTSWSYWSGDVLALSTNWDAFLSISVGLWGWGVTVWTPGAGGVTTLLNSSALEAAVPPGSWHHVALTANSSACAFAVDGVEVAARAPCSAAQLLPAAGSAQNQSVLSVGGVAGWLDDLRLSSVWRRTQKPGDFSWSPPPPTPSPPPAPPPSPSPPPPSPPVAFYTATADAGTLAVVDFDAACGKAGDALVSALPLRMYAGGAPSGITFAPSASSYPAGLAASADGVSLANSSAGPGNTRWMQAPAGCSLRLGSQPAAGGRAGVSWTLPASALAPLRASGCVSLDAKLFVESWKTSWSYWSGDVLALSTNWDAFLSMSVGLWGWGVTVWTPGAGGVTTLLNSSALEAAIPPGSWHHVALTANSSACAFAVDGVEVAARAPCSAAQLLPAAGSAQNQSVLSVGGVAGWLDDLRLSSVWRRTQKPGDFSWSPPPPTPSPPPAPPPSPSPPPPSPPVAFYTATADAGTLAVVDFDAACGKAGDALVSALPLRMYAGGAPSGITFAPSASSYPAGLAASADGVSLANSSAGPGNTRWMQAPAGCSLRLGSQPAAGGRAGVSWTLPASALAPLRASGCVSLDAKLFVESWKTSWSYWNAEVLSLQSNWDSYLMLGVGLWDYGALRLWTPGGQLATLLNSSALEAAVPPGSWHHVALTANSSACAFAVDGVEVAARAPCSAAQLLPAAGSAQVLTLTVGGIRGWLDDLRLSSVWRRTQKPGDFSWSPPPPRPPSPSPMLVP</sequence>
<feature type="region of interest" description="Disordered" evidence="8">
    <location>
        <begin position="1016"/>
        <end position="1050"/>
    </location>
</feature>
<feature type="compositionally biased region" description="Pro residues" evidence="8">
    <location>
        <begin position="1854"/>
        <end position="1878"/>
    </location>
</feature>
<evidence type="ECO:0000313" key="11">
    <source>
        <dbReference type="Proteomes" id="UP000650467"/>
    </source>
</evidence>
<dbReference type="InterPro" id="IPR035986">
    <property type="entry name" value="PKD_dom_sf"/>
</dbReference>
<feature type="region of interest" description="Disordered" evidence="8">
    <location>
        <begin position="1847"/>
        <end position="1880"/>
    </location>
</feature>
<evidence type="ECO:0000256" key="2">
    <source>
        <dbReference type="ARBA" id="ARBA00007072"/>
    </source>
</evidence>
<dbReference type="PANTHER" id="PTHR13037">
    <property type="entry name" value="FORMIN"/>
    <property type="match status" value="1"/>
</dbReference>
<gene>
    <name evidence="10" type="ORF">HXX76_013011</name>
</gene>
<dbReference type="GO" id="GO:0030245">
    <property type="term" value="P:cellulose catabolic process"/>
    <property type="evidence" value="ECO:0007669"/>
    <property type="project" value="UniProtKB-KW"/>
</dbReference>
<evidence type="ECO:0000256" key="7">
    <source>
        <dbReference type="ARBA" id="ARBA00023326"/>
    </source>
</evidence>
<feature type="domain" description="PKD" evidence="9">
    <location>
        <begin position="890"/>
        <end position="935"/>
    </location>
</feature>
<dbReference type="Gene3D" id="1.50.10.10">
    <property type="match status" value="1"/>
</dbReference>
<evidence type="ECO:0000256" key="4">
    <source>
        <dbReference type="ARBA" id="ARBA00022581"/>
    </source>
</evidence>
<comment type="caution">
    <text evidence="10">The sequence shown here is derived from an EMBL/GenBank/DDBJ whole genome shotgun (WGS) entry which is preliminary data.</text>
</comment>
<evidence type="ECO:0000256" key="6">
    <source>
        <dbReference type="ARBA" id="ARBA00023277"/>
    </source>
</evidence>
<dbReference type="Pfam" id="PF00759">
    <property type="entry name" value="Glyco_hydro_9"/>
    <property type="match status" value="1"/>
</dbReference>
<dbReference type="InterPro" id="IPR000601">
    <property type="entry name" value="PKD_dom"/>
</dbReference>
<dbReference type="GO" id="GO:0008810">
    <property type="term" value="F:cellulase activity"/>
    <property type="evidence" value="ECO:0007669"/>
    <property type="project" value="UniProtKB-EC"/>
</dbReference>
<accession>A0A835VUF1</accession>
<dbReference type="Gene3D" id="2.60.40.10">
    <property type="entry name" value="Immunoglobulins"/>
    <property type="match status" value="1"/>
</dbReference>
<evidence type="ECO:0000256" key="3">
    <source>
        <dbReference type="ARBA" id="ARBA00012601"/>
    </source>
</evidence>
<reference evidence="10" key="1">
    <citation type="journal article" date="2020" name="bioRxiv">
        <title>Comparative genomics of Chlamydomonas.</title>
        <authorList>
            <person name="Craig R.J."/>
            <person name="Hasan A.R."/>
            <person name="Ness R.W."/>
            <person name="Keightley P.D."/>
        </authorList>
    </citation>
    <scope>NUCLEOTIDE SEQUENCE</scope>
    <source>
        <strain evidence="10">SAG 7.73</strain>
    </source>
</reference>
<keyword evidence="7" id="KW-0624">Polysaccharide degradation</keyword>
<keyword evidence="5" id="KW-0136">Cellulose degradation</keyword>
<comment type="catalytic activity">
    <reaction evidence="1">
        <text>Endohydrolysis of (1-&gt;4)-beta-D-glucosidic linkages in cellulose, lichenin and cereal beta-D-glucans.</text>
        <dbReference type="EC" id="3.2.1.4"/>
    </reaction>
</comment>
<feature type="compositionally biased region" description="Pro residues" evidence="8">
    <location>
        <begin position="2145"/>
        <end position="2160"/>
    </location>
</feature>
<dbReference type="InterPro" id="IPR012341">
    <property type="entry name" value="6hp_glycosidase-like_sf"/>
</dbReference>
<dbReference type="InterPro" id="IPR001701">
    <property type="entry name" value="Glyco_hydro_9"/>
</dbReference>
<dbReference type="SUPFAM" id="SSF81296">
    <property type="entry name" value="E set domains"/>
    <property type="match status" value="1"/>
</dbReference>
<evidence type="ECO:0000259" key="9">
    <source>
        <dbReference type="PROSITE" id="PS50093"/>
    </source>
</evidence>
<dbReference type="InterPro" id="IPR014756">
    <property type="entry name" value="Ig_E-set"/>
</dbReference>
<dbReference type="InterPro" id="IPR008928">
    <property type="entry name" value="6-hairpin_glycosidase_sf"/>
</dbReference>
<protein>
    <recommendedName>
        <fullName evidence="3">cellulase</fullName>
        <ecNumber evidence="3">3.2.1.4</ecNumber>
    </recommendedName>
</protein>
<feature type="compositionally biased region" description="Pro residues" evidence="8">
    <location>
        <begin position="1281"/>
        <end position="1293"/>
    </location>
</feature>
<feature type="compositionally biased region" description="Pro residues" evidence="8">
    <location>
        <begin position="1562"/>
        <end position="1586"/>
    </location>
</feature>
<evidence type="ECO:0000256" key="1">
    <source>
        <dbReference type="ARBA" id="ARBA00000966"/>
    </source>
</evidence>
<dbReference type="PROSITE" id="PS50093">
    <property type="entry name" value="PKD"/>
    <property type="match status" value="1"/>
</dbReference>
<keyword evidence="4" id="KW-0945">Host-virus interaction</keyword>
<comment type="similarity">
    <text evidence="2">Belongs to the glycosyl hydrolase 9 (cellulase E) family.</text>
</comment>
<organism evidence="10 11">
    <name type="scientific">Chlamydomonas incerta</name>
    <dbReference type="NCBI Taxonomy" id="51695"/>
    <lineage>
        <taxon>Eukaryota</taxon>
        <taxon>Viridiplantae</taxon>
        <taxon>Chlorophyta</taxon>
        <taxon>core chlorophytes</taxon>
        <taxon>Chlorophyceae</taxon>
        <taxon>CS clade</taxon>
        <taxon>Chlamydomonadales</taxon>
        <taxon>Chlamydomonadaceae</taxon>
        <taxon>Chlamydomonas</taxon>
    </lineage>
</organism>
<dbReference type="Proteomes" id="UP000650467">
    <property type="component" value="Unassembled WGS sequence"/>
</dbReference>
<dbReference type="Gene3D" id="2.60.120.200">
    <property type="match status" value="3"/>
</dbReference>
<dbReference type="InterPro" id="IPR004197">
    <property type="entry name" value="Cellulase_Ig-like"/>
</dbReference>
<dbReference type="SUPFAM" id="SSF48208">
    <property type="entry name" value="Six-hairpin glycosidases"/>
    <property type="match status" value="1"/>
</dbReference>
<dbReference type="SUPFAM" id="SSF49899">
    <property type="entry name" value="Concanavalin A-like lectins/glucanases"/>
    <property type="match status" value="3"/>
</dbReference>
<dbReference type="EMBL" id="JAEHOC010000048">
    <property type="protein sequence ID" value="KAG2426253.1"/>
    <property type="molecule type" value="Genomic_DNA"/>
</dbReference>
<feature type="region of interest" description="Disordered" evidence="8">
    <location>
        <begin position="2138"/>
        <end position="2160"/>
    </location>
</feature>